<organism evidence="10 11">
    <name type="scientific">Falsiroseomonas bella</name>
    <dbReference type="NCBI Taxonomy" id="2184016"/>
    <lineage>
        <taxon>Bacteria</taxon>
        <taxon>Pseudomonadati</taxon>
        <taxon>Pseudomonadota</taxon>
        <taxon>Alphaproteobacteria</taxon>
        <taxon>Acetobacterales</taxon>
        <taxon>Roseomonadaceae</taxon>
        <taxon>Falsiroseomonas</taxon>
    </lineage>
</organism>
<dbReference type="HAMAP" id="MF_00265">
    <property type="entry name" value="VapC_Nob1"/>
    <property type="match status" value="1"/>
</dbReference>
<evidence type="ECO:0000256" key="7">
    <source>
        <dbReference type="ARBA" id="ARBA00038093"/>
    </source>
</evidence>
<feature type="binding site" evidence="8">
    <location>
        <position position="99"/>
    </location>
    <ligand>
        <name>Mg(2+)</name>
        <dbReference type="ChEBI" id="CHEBI:18420"/>
    </ligand>
</feature>
<name>A0A317FGB3_9PROT</name>
<dbReference type="Gene3D" id="3.40.50.1010">
    <property type="entry name" value="5'-nuclease"/>
    <property type="match status" value="1"/>
</dbReference>
<dbReference type="OrthoDB" id="32625at2"/>
<dbReference type="SUPFAM" id="SSF88723">
    <property type="entry name" value="PIN domain-like"/>
    <property type="match status" value="1"/>
</dbReference>
<evidence type="ECO:0000256" key="4">
    <source>
        <dbReference type="ARBA" id="ARBA00022723"/>
    </source>
</evidence>
<keyword evidence="4 8" id="KW-0479">Metal-binding</keyword>
<evidence type="ECO:0000256" key="8">
    <source>
        <dbReference type="HAMAP-Rule" id="MF_00265"/>
    </source>
</evidence>
<dbReference type="EMBL" id="QGNA01000001">
    <property type="protein sequence ID" value="PWS37835.1"/>
    <property type="molecule type" value="Genomic_DNA"/>
</dbReference>
<dbReference type="InterPro" id="IPR050556">
    <property type="entry name" value="Type_II_TA_system_RNase"/>
</dbReference>
<dbReference type="PANTHER" id="PTHR33653">
    <property type="entry name" value="RIBONUCLEASE VAPC2"/>
    <property type="match status" value="1"/>
</dbReference>
<sequence>MILDTSAIVAIVSREPDAARFEHELAGAETVQLSAATLLEATMVVEGRGGPRAEARLARLLGDLAAEVCPVTQQTVRIAQAGWRRFGKGRHKAGLNFGDCFAYALAIERDEPLLFKGDDFAQTDVKRAL</sequence>
<comment type="function">
    <text evidence="8">Toxic component of a toxin-antitoxin (TA) system. An RNase.</text>
</comment>
<comment type="cofactor">
    <cofactor evidence="1 8">
        <name>Mg(2+)</name>
        <dbReference type="ChEBI" id="CHEBI:18420"/>
    </cofactor>
</comment>
<dbReference type="PANTHER" id="PTHR33653:SF1">
    <property type="entry name" value="RIBONUCLEASE VAPC2"/>
    <property type="match status" value="1"/>
</dbReference>
<dbReference type="Pfam" id="PF01850">
    <property type="entry name" value="PIN"/>
    <property type="match status" value="1"/>
</dbReference>
<gene>
    <name evidence="8" type="primary">vapC</name>
    <name evidence="10" type="ORF">DFH01_00510</name>
</gene>
<accession>A0A317FGB3</accession>
<keyword evidence="2 8" id="KW-1277">Toxin-antitoxin system</keyword>
<dbReference type="Proteomes" id="UP000245765">
    <property type="component" value="Unassembled WGS sequence"/>
</dbReference>
<evidence type="ECO:0000313" key="10">
    <source>
        <dbReference type="EMBL" id="PWS37835.1"/>
    </source>
</evidence>
<dbReference type="GO" id="GO:0000287">
    <property type="term" value="F:magnesium ion binding"/>
    <property type="evidence" value="ECO:0007669"/>
    <property type="project" value="UniProtKB-UniRule"/>
</dbReference>
<feature type="binding site" evidence="8">
    <location>
        <position position="4"/>
    </location>
    <ligand>
        <name>Mg(2+)</name>
        <dbReference type="ChEBI" id="CHEBI:18420"/>
    </ligand>
</feature>
<dbReference type="AlphaFoldDB" id="A0A317FGB3"/>
<dbReference type="InterPro" id="IPR002716">
    <property type="entry name" value="PIN_dom"/>
</dbReference>
<evidence type="ECO:0000259" key="9">
    <source>
        <dbReference type="Pfam" id="PF01850"/>
    </source>
</evidence>
<dbReference type="InterPro" id="IPR022907">
    <property type="entry name" value="VapC_family"/>
</dbReference>
<dbReference type="RefSeq" id="WP_109868457.1">
    <property type="nucleotide sequence ID" value="NZ_QGNA01000001.1"/>
</dbReference>
<proteinExistence type="inferred from homology"/>
<dbReference type="GO" id="GO:0090729">
    <property type="term" value="F:toxin activity"/>
    <property type="evidence" value="ECO:0007669"/>
    <property type="project" value="UniProtKB-KW"/>
</dbReference>
<evidence type="ECO:0000313" key="11">
    <source>
        <dbReference type="Proteomes" id="UP000245765"/>
    </source>
</evidence>
<evidence type="ECO:0000256" key="1">
    <source>
        <dbReference type="ARBA" id="ARBA00001946"/>
    </source>
</evidence>
<dbReference type="GO" id="GO:0004540">
    <property type="term" value="F:RNA nuclease activity"/>
    <property type="evidence" value="ECO:0007669"/>
    <property type="project" value="InterPro"/>
</dbReference>
<evidence type="ECO:0000256" key="6">
    <source>
        <dbReference type="ARBA" id="ARBA00022842"/>
    </source>
</evidence>
<keyword evidence="3 8" id="KW-0540">Nuclease</keyword>
<comment type="similarity">
    <text evidence="7 8">Belongs to the PINc/VapC protein family.</text>
</comment>
<evidence type="ECO:0000256" key="2">
    <source>
        <dbReference type="ARBA" id="ARBA00022649"/>
    </source>
</evidence>
<dbReference type="InterPro" id="IPR029060">
    <property type="entry name" value="PIN-like_dom_sf"/>
</dbReference>
<dbReference type="EC" id="3.1.-.-" evidence="8"/>
<keyword evidence="11" id="KW-1185">Reference proteome</keyword>
<keyword evidence="5 8" id="KW-0378">Hydrolase</keyword>
<reference evidence="11" key="1">
    <citation type="submission" date="2018-05" db="EMBL/GenBank/DDBJ databases">
        <authorList>
            <person name="Du Z."/>
            <person name="Wang X."/>
        </authorList>
    </citation>
    <scope>NUCLEOTIDE SEQUENCE [LARGE SCALE GENOMIC DNA]</scope>
    <source>
        <strain evidence="11">CQN31</strain>
    </source>
</reference>
<evidence type="ECO:0000256" key="5">
    <source>
        <dbReference type="ARBA" id="ARBA00022801"/>
    </source>
</evidence>
<protein>
    <recommendedName>
        <fullName evidence="8">Ribonuclease VapC</fullName>
        <shortName evidence="8">RNase VapC</shortName>
        <ecNumber evidence="8">3.1.-.-</ecNumber>
    </recommendedName>
    <alternativeName>
        <fullName evidence="8">Toxin VapC</fullName>
    </alternativeName>
</protein>
<feature type="domain" description="PIN" evidence="9">
    <location>
        <begin position="1"/>
        <end position="125"/>
    </location>
</feature>
<comment type="caution">
    <text evidence="10">The sequence shown here is derived from an EMBL/GenBank/DDBJ whole genome shotgun (WGS) entry which is preliminary data.</text>
</comment>
<evidence type="ECO:0000256" key="3">
    <source>
        <dbReference type="ARBA" id="ARBA00022722"/>
    </source>
</evidence>
<keyword evidence="6 8" id="KW-0460">Magnesium</keyword>
<dbReference type="CDD" id="cd09871">
    <property type="entry name" value="PIN_MtVapC28-VapC30-like"/>
    <property type="match status" value="1"/>
</dbReference>
<dbReference type="GO" id="GO:0016787">
    <property type="term" value="F:hydrolase activity"/>
    <property type="evidence" value="ECO:0007669"/>
    <property type="project" value="UniProtKB-KW"/>
</dbReference>
<keyword evidence="8" id="KW-0800">Toxin</keyword>